<sequence length="523" mass="59481">MMDQEPEESQSKDDQQNVQHIADIIGSWGPYQRKLMFLLIICYWAAPFNNQSLLYYVIKSDLWCEKSTGFRVAIKSDTCSFKDLEKCTAWGHNITRTTVTKEWNLVCENYWQRSLALSAYQMGYLVSGPFIGTISDKFGRKNAIIGCIISEIICSILLFVSSSIEMFTVVRIIHGIGGYGRYLASLVLLVESVGPRIRGRIVVSFDWIWFGGEYLMILVTYFVTNFRHIFLGSAIFQIFCVTIVMPKVNESLRWQLVNGQDERAEKVLREYSVKQGRMDEETFQMKYEALRDNVKSSLRSNKAKETIFTLYRHPTLLKYCCALYVMWFTMAFTLFGLTYTSLDLSGNIFLNNAIFAISGVSALTFMTWKVESFKRRPLVLTLCLATSMCLFSIIPLATSSRDVVPRTVLITVGKFFASSTFLLMYVYSPEVFPTSIRHLGVGTCSTAARIATISAPFVAQLTAKADLRYTFGLFASLGLIGAAVSFVLPETKDKEITDTVEEMIRNTKTDDEKEMIERRKNQP</sequence>
<evidence type="ECO:0000256" key="5">
    <source>
        <dbReference type="SAM" id="Phobius"/>
    </source>
</evidence>
<dbReference type="InterPro" id="IPR005829">
    <property type="entry name" value="Sugar_transporter_CS"/>
</dbReference>
<reference evidence="7" key="2">
    <citation type="submission" date="2015-06" db="UniProtKB">
        <authorList>
            <consortium name="EnsemblMetazoa"/>
        </authorList>
    </citation>
    <scope>IDENTIFICATION</scope>
</reference>
<feature type="transmembrane region" description="Helical" evidence="5">
    <location>
        <begin position="348"/>
        <end position="366"/>
    </location>
</feature>
<protein>
    <recommendedName>
        <fullName evidence="6">Major facilitator superfamily (MFS) profile domain-containing protein</fullName>
    </recommendedName>
</protein>
<dbReference type="GO" id="GO:0016020">
    <property type="term" value="C:membrane"/>
    <property type="evidence" value="ECO:0007669"/>
    <property type="project" value="UniProtKB-SubCell"/>
</dbReference>
<dbReference type="Proteomes" id="UP000015104">
    <property type="component" value="Unassembled WGS sequence"/>
</dbReference>
<keyword evidence="4 5" id="KW-0472">Membrane</keyword>
<feature type="transmembrane region" description="Helical" evidence="5">
    <location>
        <begin position="378"/>
        <end position="397"/>
    </location>
</feature>
<dbReference type="PROSITE" id="PS00216">
    <property type="entry name" value="SUGAR_TRANSPORT_1"/>
    <property type="match status" value="1"/>
</dbReference>
<feature type="transmembrane region" description="Helical" evidence="5">
    <location>
        <begin position="172"/>
        <end position="190"/>
    </location>
</feature>
<comment type="subcellular location">
    <subcellularLocation>
        <location evidence="1">Membrane</location>
        <topology evidence="1">Multi-pass membrane protein</topology>
    </subcellularLocation>
</comment>
<name>T1KRJ0_TETUR</name>
<evidence type="ECO:0000256" key="2">
    <source>
        <dbReference type="ARBA" id="ARBA00022692"/>
    </source>
</evidence>
<dbReference type="OrthoDB" id="3936150at2759"/>
<dbReference type="EMBL" id="CAEY01000378">
    <property type="status" value="NOT_ANNOTATED_CDS"/>
    <property type="molecule type" value="Genomic_DNA"/>
</dbReference>
<evidence type="ECO:0000256" key="1">
    <source>
        <dbReference type="ARBA" id="ARBA00004141"/>
    </source>
</evidence>
<feature type="transmembrane region" description="Helical" evidence="5">
    <location>
        <begin position="229"/>
        <end position="246"/>
    </location>
</feature>
<dbReference type="InterPro" id="IPR036259">
    <property type="entry name" value="MFS_trans_sf"/>
</dbReference>
<dbReference type="AlphaFoldDB" id="T1KRJ0"/>
<evidence type="ECO:0000313" key="7">
    <source>
        <dbReference type="EnsemblMetazoa" id="tetur18g03687.1"/>
    </source>
</evidence>
<dbReference type="OMA" id="LELCLIM"/>
<dbReference type="PROSITE" id="PS50850">
    <property type="entry name" value="MFS"/>
    <property type="match status" value="1"/>
</dbReference>
<feature type="transmembrane region" description="Helical" evidence="5">
    <location>
        <begin position="469"/>
        <end position="488"/>
    </location>
</feature>
<evidence type="ECO:0000256" key="3">
    <source>
        <dbReference type="ARBA" id="ARBA00022989"/>
    </source>
</evidence>
<keyword evidence="2 5" id="KW-0812">Transmembrane</keyword>
<dbReference type="Gene3D" id="1.20.1250.20">
    <property type="entry name" value="MFS general substrate transporter like domains"/>
    <property type="match status" value="1"/>
</dbReference>
<feature type="domain" description="Major facilitator superfamily (MFS) profile" evidence="6">
    <location>
        <begin position="35"/>
        <end position="493"/>
    </location>
</feature>
<evidence type="ECO:0000313" key="8">
    <source>
        <dbReference type="Proteomes" id="UP000015104"/>
    </source>
</evidence>
<keyword evidence="8" id="KW-1185">Reference proteome</keyword>
<reference evidence="8" key="1">
    <citation type="submission" date="2011-08" db="EMBL/GenBank/DDBJ databases">
        <authorList>
            <person name="Rombauts S."/>
        </authorList>
    </citation>
    <scope>NUCLEOTIDE SEQUENCE</scope>
    <source>
        <strain evidence="8">London</strain>
    </source>
</reference>
<dbReference type="SUPFAM" id="SSF103473">
    <property type="entry name" value="MFS general substrate transporter"/>
    <property type="match status" value="1"/>
</dbReference>
<feature type="transmembrane region" description="Helical" evidence="5">
    <location>
        <begin position="321"/>
        <end position="342"/>
    </location>
</feature>
<dbReference type="eggNOG" id="KOG0255">
    <property type="taxonomic scope" value="Eukaryota"/>
</dbReference>
<dbReference type="HOGENOM" id="CLU_001265_33_5_1"/>
<feature type="transmembrane region" description="Helical" evidence="5">
    <location>
        <begin position="439"/>
        <end position="463"/>
    </location>
</feature>
<feature type="transmembrane region" description="Helical" evidence="5">
    <location>
        <begin position="143"/>
        <end position="160"/>
    </location>
</feature>
<feature type="transmembrane region" description="Helical" evidence="5">
    <location>
        <begin position="35"/>
        <end position="58"/>
    </location>
</feature>
<gene>
    <name evidence="7" type="primary">107366388</name>
</gene>
<dbReference type="Pfam" id="PF00083">
    <property type="entry name" value="Sugar_tr"/>
    <property type="match status" value="1"/>
</dbReference>
<keyword evidence="3 5" id="KW-1133">Transmembrane helix</keyword>
<dbReference type="KEGG" id="tut:107366388"/>
<dbReference type="STRING" id="32264.T1KRJ0"/>
<proteinExistence type="predicted"/>
<organism evidence="7 8">
    <name type="scientific">Tetranychus urticae</name>
    <name type="common">Two-spotted spider mite</name>
    <dbReference type="NCBI Taxonomy" id="32264"/>
    <lineage>
        <taxon>Eukaryota</taxon>
        <taxon>Metazoa</taxon>
        <taxon>Ecdysozoa</taxon>
        <taxon>Arthropoda</taxon>
        <taxon>Chelicerata</taxon>
        <taxon>Arachnida</taxon>
        <taxon>Acari</taxon>
        <taxon>Acariformes</taxon>
        <taxon>Trombidiformes</taxon>
        <taxon>Prostigmata</taxon>
        <taxon>Eleutherengona</taxon>
        <taxon>Raphignathae</taxon>
        <taxon>Tetranychoidea</taxon>
        <taxon>Tetranychidae</taxon>
        <taxon>Tetranychus</taxon>
    </lineage>
</organism>
<dbReference type="InterPro" id="IPR005828">
    <property type="entry name" value="MFS_sugar_transport-like"/>
</dbReference>
<dbReference type="PANTHER" id="PTHR24064">
    <property type="entry name" value="SOLUTE CARRIER FAMILY 22 MEMBER"/>
    <property type="match status" value="1"/>
</dbReference>
<dbReference type="EnsemblMetazoa" id="tetur18g03687.1">
    <property type="protein sequence ID" value="tetur18g03687.1"/>
    <property type="gene ID" value="tetur18g03687"/>
</dbReference>
<dbReference type="InterPro" id="IPR020846">
    <property type="entry name" value="MFS_dom"/>
</dbReference>
<evidence type="ECO:0000259" key="6">
    <source>
        <dbReference type="PROSITE" id="PS50850"/>
    </source>
</evidence>
<evidence type="ECO:0000256" key="4">
    <source>
        <dbReference type="ARBA" id="ARBA00023136"/>
    </source>
</evidence>
<accession>T1KRJ0</accession>
<dbReference type="GO" id="GO:0022857">
    <property type="term" value="F:transmembrane transporter activity"/>
    <property type="evidence" value="ECO:0007669"/>
    <property type="project" value="InterPro"/>
</dbReference>
<feature type="transmembrane region" description="Helical" evidence="5">
    <location>
        <begin position="202"/>
        <end position="223"/>
    </location>
</feature>
<feature type="transmembrane region" description="Helical" evidence="5">
    <location>
        <begin position="403"/>
        <end position="427"/>
    </location>
</feature>